<gene>
    <name evidence="3" type="primary">LOC106819706</name>
</gene>
<keyword evidence="2" id="KW-1185">Reference proteome</keyword>
<sequence>MLPDDERSLERMRTQLYAPSTSAFFSYNKVPWELHVRKEVFSPGEKFGDPLVLDLVFRQIYKDVMSNTCIRINRHECRAMRNKL</sequence>
<evidence type="ECO:0000259" key="1">
    <source>
        <dbReference type="Pfam" id="PF26570"/>
    </source>
</evidence>
<protein>
    <submittedName>
        <fullName evidence="3">Unconventional myosin-XVB-like</fullName>
    </submittedName>
</protein>
<dbReference type="Pfam" id="PF26570">
    <property type="entry name" value="MYO15"/>
    <property type="match status" value="1"/>
</dbReference>
<reference evidence="3" key="1">
    <citation type="submission" date="2025-08" db="UniProtKB">
        <authorList>
            <consortium name="RefSeq"/>
        </authorList>
    </citation>
    <scope>IDENTIFICATION</scope>
</reference>
<dbReference type="Proteomes" id="UP000695022">
    <property type="component" value="Unplaced"/>
</dbReference>
<evidence type="ECO:0000313" key="3">
    <source>
        <dbReference type="RefSeq" id="XP_014679793.1"/>
    </source>
</evidence>
<dbReference type="InterPro" id="IPR051567">
    <property type="entry name" value="Unconventional_Myosin_ATPase"/>
</dbReference>
<name>A0ABM1F5S2_PRICU</name>
<dbReference type="InterPro" id="IPR059004">
    <property type="entry name" value="MYO15"/>
</dbReference>
<dbReference type="PANTHER" id="PTHR22692">
    <property type="entry name" value="MYOSIN VII, XV"/>
    <property type="match status" value="1"/>
</dbReference>
<dbReference type="PANTHER" id="PTHR22692:SF26">
    <property type="entry name" value="SH3 DOMAIN-CONTAINING PROTEIN"/>
    <property type="match status" value="1"/>
</dbReference>
<organism evidence="2 3">
    <name type="scientific">Priapulus caudatus</name>
    <name type="common">Priapulid worm</name>
    <dbReference type="NCBI Taxonomy" id="37621"/>
    <lineage>
        <taxon>Eukaryota</taxon>
        <taxon>Metazoa</taxon>
        <taxon>Ecdysozoa</taxon>
        <taxon>Scalidophora</taxon>
        <taxon>Priapulida</taxon>
        <taxon>Priapulimorpha</taxon>
        <taxon>Priapulimorphida</taxon>
        <taxon>Priapulidae</taxon>
        <taxon>Priapulus</taxon>
    </lineage>
</organism>
<feature type="domain" description="Unconventional myosin-XV-like" evidence="1">
    <location>
        <begin position="39"/>
        <end position="83"/>
    </location>
</feature>
<proteinExistence type="predicted"/>
<dbReference type="GeneID" id="106819706"/>
<accession>A0ABM1F5S2</accession>
<evidence type="ECO:0000313" key="2">
    <source>
        <dbReference type="Proteomes" id="UP000695022"/>
    </source>
</evidence>
<feature type="non-terminal residue" evidence="3">
    <location>
        <position position="84"/>
    </location>
</feature>
<dbReference type="RefSeq" id="XP_014679793.1">
    <property type="nucleotide sequence ID" value="XM_014824307.1"/>
</dbReference>